<dbReference type="Pfam" id="PF09375">
    <property type="entry name" value="Peptidase_M75"/>
    <property type="match status" value="1"/>
</dbReference>
<evidence type="ECO:0000256" key="3">
    <source>
        <dbReference type="SAM" id="SignalP"/>
    </source>
</evidence>
<dbReference type="EMBL" id="DOTR01000059">
    <property type="protein sequence ID" value="HCA02788.1"/>
    <property type="molecule type" value="Genomic_DNA"/>
</dbReference>
<dbReference type="AlphaFoldDB" id="A0A3D0KGY4"/>
<protein>
    <submittedName>
        <fullName evidence="5">Peptidase M75, Imelysin</fullName>
    </submittedName>
</protein>
<gene>
    <name evidence="5" type="ORF">DEO68_11535</name>
</gene>
<dbReference type="InterPro" id="IPR034984">
    <property type="entry name" value="Imelysin-like_IPPA"/>
</dbReference>
<dbReference type="GO" id="GO:0030313">
    <property type="term" value="C:cell envelope"/>
    <property type="evidence" value="ECO:0007669"/>
    <property type="project" value="UniProtKB-SubCell"/>
</dbReference>
<organism evidence="5">
    <name type="scientific">Halomonas campaniensis</name>
    <dbReference type="NCBI Taxonomy" id="213554"/>
    <lineage>
        <taxon>Bacteria</taxon>
        <taxon>Pseudomonadati</taxon>
        <taxon>Pseudomonadota</taxon>
        <taxon>Gammaproteobacteria</taxon>
        <taxon>Oceanospirillales</taxon>
        <taxon>Halomonadaceae</taxon>
        <taxon>Halomonas</taxon>
    </lineage>
</organism>
<comment type="subcellular location">
    <subcellularLocation>
        <location evidence="1">Cell envelope</location>
    </subcellularLocation>
</comment>
<proteinExistence type="predicted"/>
<feature type="chain" id="PRO_5017593927" evidence="3">
    <location>
        <begin position="24"/>
        <end position="343"/>
    </location>
</feature>
<evidence type="ECO:0000313" key="5">
    <source>
        <dbReference type="EMBL" id="HCA02788.1"/>
    </source>
</evidence>
<feature type="signal peptide" evidence="3">
    <location>
        <begin position="1"/>
        <end position="23"/>
    </location>
</feature>
<dbReference type="InterPro" id="IPR038352">
    <property type="entry name" value="Imelysin_sf"/>
</dbReference>
<dbReference type="CDD" id="cd14659">
    <property type="entry name" value="Imelysin-like_IPPA"/>
    <property type="match status" value="1"/>
</dbReference>
<name>A0A3D0KGY4_9GAMM</name>
<evidence type="ECO:0000256" key="1">
    <source>
        <dbReference type="ARBA" id="ARBA00004196"/>
    </source>
</evidence>
<dbReference type="Gene3D" id="1.20.1420.20">
    <property type="entry name" value="M75 peptidase, HXXE motif"/>
    <property type="match status" value="1"/>
</dbReference>
<feature type="domain" description="Imelysin-like" evidence="4">
    <location>
        <begin position="41"/>
        <end position="320"/>
    </location>
</feature>
<evidence type="ECO:0000256" key="2">
    <source>
        <dbReference type="ARBA" id="ARBA00022729"/>
    </source>
</evidence>
<keyword evidence="2 3" id="KW-0732">Signal</keyword>
<evidence type="ECO:0000259" key="4">
    <source>
        <dbReference type="Pfam" id="PF09375"/>
    </source>
</evidence>
<comment type="caution">
    <text evidence="5">The sequence shown here is derived from an EMBL/GenBank/DDBJ whole genome shotgun (WGS) entry which is preliminary data.</text>
</comment>
<sequence>MISSLRRLGVAVAFLAAPFSALGSADTDTNTPRDIWHGAIAQQYAELSHASERLEASATRFCQAPDESLKQRLESDWLGAYQAWQAVRFVQFGPIEQNSRGWQLQFWPDRKNLVGSKVEGWLRADTTPTAEDIASDSVAIQGFPAIEYLLYDDAMSDRPLGEPAMCGLLQAISTHLVDTSSALERDWQAFGMHYRDTPRYTETTLANAIQAIETLEQKRLGEPMGLQGTPANRYLAEAWRSGNSIRLVESTLEGLRTGFLPGLSTLLREADAVPLAETFRDQLDKTLAKASDLPSGLTTSLDDQAFRDLQSLYLNIGQLNYLLGTEIAAELGLVRGFNSSDGD</sequence>
<accession>A0A3D0KGY4</accession>
<reference evidence="5" key="1">
    <citation type="journal article" date="2018" name="Nat. Biotechnol.">
        <title>A standardized bacterial taxonomy based on genome phylogeny substantially revises the tree of life.</title>
        <authorList>
            <person name="Parks D.H."/>
            <person name="Chuvochina M."/>
            <person name="Waite D.W."/>
            <person name="Rinke C."/>
            <person name="Skarshewski A."/>
            <person name="Chaumeil P.A."/>
            <person name="Hugenholtz P."/>
        </authorList>
    </citation>
    <scope>NUCLEOTIDE SEQUENCE [LARGE SCALE GENOMIC DNA]</scope>
    <source>
        <strain evidence="5">UBA11284</strain>
    </source>
</reference>
<dbReference type="InterPro" id="IPR018976">
    <property type="entry name" value="Imelysin-like"/>
</dbReference>